<dbReference type="EMBL" id="CAUOFW020001613">
    <property type="protein sequence ID" value="CAK9146738.1"/>
    <property type="molecule type" value="Genomic_DNA"/>
</dbReference>
<dbReference type="Proteomes" id="UP001642360">
    <property type="component" value="Unassembled WGS sequence"/>
</dbReference>
<dbReference type="Gene3D" id="1.25.40.10">
    <property type="entry name" value="Tetratricopeptide repeat domain"/>
    <property type="match status" value="1"/>
</dbReference>
<dbReference type="InterPro" id="IPR011990">
    <property type="entry name" value="TPR-like_helical_dom_sf"/>
</dbReference>
<accession>A0ABC8R222</accession>
<evidence type="ECO:0008006" key="4">
    <source>
        <dbReference type="Google" id="ProtNLM"/>
    </source>
</evidence>
<dbReference type="InterPro" id="IPR031545">
    <property type="entry name" value="SRP72_TPR-like"/>
</dbReference>
<dbReference type="PANTHER" id="PTHR14094">
    <property type="entry name" value="SIGNAL RECOGNITION PARTICLE 72"/>
    <property type="match status" value="1"/>
</dbReference>
<sequence>MAPKGKEKPKPSASQPAIAIEDLFTALNRHIDRSEFDQAIKVADQVLAIAPGDEDAIRCKIVALVKDDKIDEALLAISAYSRKFPNDFSFFKAYCLYRQNKLNEALESLKGVERDSTTMLLESQILFRLGKMDDCVDIYQKLQKSKIDSLEINLVAALVSAGRAAEVQGIMEALRVKATSSFELAYNTSCSLIERNKYTDAEQLLLSARR</sequence>
<reference evidence="1 3" key="1">
    <citation type="submission" date="2024-02" db="EMBL/GenBank/DDBJ databases">
        <authorList>
            <person name="Vignale AGUSTIN F."/>
            <person name="Sosa J E."/>
            <person name="Modenutti C."/>
        </authorList>
    </citation>
    <scope>NUCLEOTIDE SEQUENCE [LARGE SCALE GENOMIC DNA]</scope>
</reference>
<evidence type="ECO:0000313" key="2">
    <source>
        <dbReference type="EMBL" id="CAK9146738.1"/>
    </source>
</evidence>
<keyword evidence="3" id="KW-1185">Reference proteome</keyword>
<dbReference type="SUPFAM" id="SSF48452">
    <property type="entry name" value="TPR-like"/>
    <property type="match status" value="1"/>
</dbReference>
<dbReference type="InterPro" id="IPR026270">
    <property type="entry name" value="SRP72"/>
</dbReference>
<evidence type="ECO:0000313" key="1">
    <source>
        <dbReference type="EMBL" id="CAK9136974.1"/>
    </source>
</evidence>
<dbReference type="FunFam" id="1.25.40.10:FF:001600">
    <property type="entry name" value="Signal recognition particle subunit SRP72"/>
    <property type="match status" value="1"/>
</dbReference>
<protein>
    <recommendedName>
        <fullName evidence="4">Signal recognition particle subunit SRP72</fullName>
    </recommendedName>
</protein>
<dbReference type="PANTHER" id="PTHR14094:SF9">
    <property type="entry name" value="SIGNAL RECOGNITION PARTICLE SUBUNIT SRP72"/>
    <property type="match status" value="1"/>
</dbReference>
<proteinExistence type="predicted"/>
<evidence type="ECO:0000313" key="3">
    <source>
        <dbReference type="Proteomes" id="UP001642360"/>
    </source>
</evidence>
<dbReference type="AlphaFoldDB" id="A0ABC8R222"/>
<gene>
    <name evidence="2" type="ORF">ILEXP_LOCUS14606</name>
    <name evidence="1" type="ORF">ILEXP_LOCUS3990</name>
</gene>
<dbReference type="Pfam" id="PF17004">
    <property type="entry name" value="SRP_TPR_like"/>
    <property type="match status" value="1"/>
</dbReference>
<organism evidence="1 3">
    <name type="scientific">Ilex paraguariensis</name>
    <name type="common">yerba mate</name>
    <dbReference type="NCBI Taxonomy" id="185542"/>
    <lineage>
        <taxon>Eukaryota</taxon>
        <taxon>Viridiplantae</taxon>
        <taxon>Streptophyta</taxon>
        <taxon>Embryophyta</taxon>
        <taxon>Tracheophyta</taxon>
        <taxon>Spermatophyta</taxon>
        <taxon>Magnoliopsida</taxon>
        <taxon>eudicotyledons</taxon>
        <taxon>Gunneridae</taxon>
        <taxon>Pentapetalae</taxon>
        <taxon>asterids</taxon>
        <taxon>campanulids</taxon>
        <taxon>Aquifoliales</taxon>
        <taxon>Aquifoliaceae</taxon>
        <taxon>Ilex</taxon>
    </lineage>
</organism>
<comment type="caution">
    <text evidence="1">The sequence shown here is derived from an EMBL/GenBank/DDBJ whole genome shotgun (WGS) entry which is preliminary data.</text>
</comment>
<dbReference type="EMBL" id="CAUOFW020000792">
    <property type="protein sequence ID" value="CAK9136974.1"/>
    <property type="molecule type" value="Genomic_DNA"/>
</dbReference>
<name>A0ABC8R222_9AQUA</name>